<evidence type="ECO:0000313" key="2">
    <source>
        <dbReference type="Proteomes" id="UP000178726"/>
    </source>
</evidence>
<gene>
    <name evidence="1" type="ORF">A3I29_03795</name>
</gene>
<accession>A0A1F6NAX5</accession>
<proteinExistence type="predicted"/>
<name>A0A1F6NAX5_9BACT</name>
<dbReference type="EMBL" id="MFQK01000022">
    <property type="protein sequence ID" value="OGH80863.1"/>
    <property type="molecule type" value="Genomic_DNA"/>
</dbReference>
<sequence length="264" mass="29229">MKKISVVLFVAILLIILGLALPAGYSLHYAFRVNKVIRGEVGQLLSKEPPLAQDIYQLDFKSGNTMKPDRPWNDGLVKVHVEQGGSPQFGYRIPQTVTQILTSDDDSKTWSAIAEFSGSQCIYSYLYGDSLYCIDPLESIKVINTSGQVATRSLFTTTGGSYVGLIAIVKKTDNELYYIWSDDRSRILKIIPYILSHLLFVDLGDLYWGPPVVVAGNVNLDTMQTEEHIIQYGPDSGGFIYDGKIWGSLTISGDGTSQYPQSLQ</sequence>
<organism evidence="1 2">
    <name type="scientific">Candidatus Magasanikbacteria bacterium RIFCSPLOWO2_02_FULL_44_11</name>
    <dbReference type="NCBI Taxonomy" id="1798689"/>
    <lineage>
        <taxon>Bacteria</taxon>
        <taxon>Candidatus Magasanikiibacteriota</taxon>
    </lineage>
</organism>
<dbReference type="AlphaFoldDB" id="A0A1F6NAX5"/>
<evidence type="ECO:0000313" key="1">
    <source>
        <dbReference type="EMBL" id="OGH80863.1"/>
    </source>
</evidence>
<dbReference type="Proteomes" id="UP000178726">
    <property type="component" value="Unassembled WGS sequence"/>
</dbReference>
<protein>
    <submittedName>
        <fullName evidence="1">Uncharacterized protein</fullName>
    </submittedName>
</protein>
<reference evidence="1 2" key="1">
    <citation type="journal article" date="2016" name="Nat. Commun.">
        <title>Thousands of microbial genomes shed light on interconnected biogeochemical processes in an aquifer system.</title>
        <authorList>
            <person name="Anantharaman K."/>
            <person name="Brown C.T."/>
            <person name="Hug L.A."/>
            <person name="Sharon I."/>
            <person name="Castelle C.J."/>
            <person name="Probst A.J."/>
            <person name="Thomas B.C."/>
            <person name="Singh A."/>
            <person name="Wilkins M.J."/>
            <person name="Karaoz U."/>
            <person name="Brodie E.L."/>
            <person name="Williams K.H."/>
            <person name="Hubbard S.S."/>
            <person name="Banfield J.F."/>
        </authorList>
    </citation>
    <scope>NUCLEOTIDE SEQUENCE [LARGE SCALE GENOMIC DNA]</scope>
</reference>
<comment type="caution">
    <text evidence="1">The sequence shown here is derived from an EMBL/GenBank/DDBJ whole genome shotgun (WGS) entry which is preliminary data.</text>
</comment>